<proteinExistence type="predicted"/>
<dbReference type="AlphaFoldDB" id="A0A166ITA8"/>
<name>A0A166ITA8_DAUCS</name>
<dbReference type="EMBL" id="CP093343">
    <property type="protein sequence ID" value="WOG85211.1"/>
    <property type="molecule type" value="Genomic_DNA"/>
</dbReference>
<reference evidence="1" key="2">
    <citation type="submission" date="2022-03" db="EMBL/GenBank/DDBJ databases">
        <title>Draft title - Genomic analysis of global carrot germplasm unveils the trajectory of domestication and the origin of high carotenoid orange carrot.</title>
        <authorList>
            <person name="Iorizzo M."/>
            <person name="Ellison S."/>
            <person name="Senalik D."/>
            <person name="Macko-Podgorni A."/>
            <person name="Grzebelus D."/>
            <person name="Bostan H."/>
            <person name="Rolling W."/>
            <person name="Curaba J."/>
            <person name="Simon P."/>
        </authorList>
    </citation>
    <scope>NUCLEOTIDE SEQUENCE</scope>
    <source>
        <tissue evidence="1">Leaf</tissue>
    </source>
</reference>
<dbReference type="Gramene" id="KZN11464">
    <property type="protein sequence ID" value="KZN11464"/>
    <property type="gene ID" value="DCAR_004120"/>
</dbReference>
<evidence type="ECO:0000313" key="1">
    <source>
        <dbReference type="EMBL" id="WOG85211.1"/>
    </source>
</evidence>
<protein>
    <submittedName>
        <fullName evidence="1">Uncharacterized protein</fullName>
    </submittedName>
</protein>
<dbReference type="Proteomes" id="UP000077755">
    <property type="component" value="Chromosome 1"/>
</dbReference>
<evidence type="ECO:0000313" key="2">
    <source>
        <dbReference type="Proteomes" id="UP000077755"/>
    </source>
</evidence>
<accession>A0A166ITA8</accession>
<sequence length="130" mass="14627">MKDCLALMVHERDSIDTLVEVYSLDEEGCGVWNKMYNLGPFNIHESVLLSQGFKYGGEILCHVYGKLLCYDLKTGTIKHIQDTTGIRVVYGYTPSLLSLPGMESVYLQTQTRTHGLGSRTPRRLINSLRG</sequence>
<reference evidence="1" key="1">
    <citation type="journal article" date="2016" name="Nat. Genet.">
        <title>A high-quality carrot genome assembly provides new insights into carotenoid accumulation and asterid genome evolution.</title>
        <authorList>
            <person name="Iorizzo M."/>
            <person name="Ellison S."/>
            <person name="Senalik D."/>
            <person name="Zeng P."/>
            <person name="Satapoomin P."/>
            <person name="Huang J."/>
            <person name="Bowman M."/>
            <person name="Iovene M."/>
            <person name="Sanseverino W."/>
            <person name="Cavagnaro P."/>
            <person name="Yildiz M."/>
            <person name="Macko-Podgorni A."/>
            <person name="Moranska E."/>
            <person name="Grzebelus E."/>
            <person name="Grzebelus D."/>
            <person name="Ashrafi H."/>
            <person name="Zheng Z."/>
            <person name="Cheng S."/>
            <person name="Spooner D."/>
            <person name="Van Deynze A."/>
            <person name="Simon P."/>
        </authorList>
    </citation>
    <scope>NUCLEOTIDE SEQUENCE</scope>
    <source>
        <tissue evidence="1">Leaf</tissue>
    </source>
</reference>
<organism evidence="1 2">
    <name type="scientific">Daucus carota subsp. sativus</name>
    <name type="common">Carrot</name>
    <dbReference type="NCBI Taxonomy" id="79200"/>
    <lineage>
        <taxon>Eukaryota</taxon>
        <taxon>Viridiplantae</taxon>
        <taxon>Streptophyta</taxon>
        <taxon>Embryophyta</taxon>
        <taxon>Tracheophyta</taxon>
        <taxon>Spermatophyta</taxon>
        <taxon>Magnoliopsida</taxon>
        <taxon>eudicotyledons</taxon>
        <taxon>Gunneridae</taxon>
        <taxon>Pentapetalae</taxon>
        <taxon>asterids</taxon>
        <taxon>campanulids</taxon>
        <taxon>Apiales</taxon>
        <taxon>Apiaceae</taxon>
        <taxon>Apioideae</taxon>
        <taxon>Scandiceae</taxon>
        <taxon>Daucinae</taxon>
        <taxon>Daucus</taxon>
        <taxon>Daucus sect. Daucus</taxon>
    </lineage>
</organism>
<keyword evidence="2" id="KW-1185">Reference proteome</keyword>
<gene>
    <name evidence="1" type="ORF">DCAR_0104399</name>
</gene>